<gene>
    <name evidence="1" type="ORF">BLL42_00195</name>
</gene>
<name>A0A1J0EEK9_9PSED</name>
<dbReference type="OrthoDB" id="7958481at2"/>
<dbReference type="EMBL" id="CP017886">
    <property type="protein sequence ID" value="APC14236.1"/>
    <property type="molecule type" value="Genomic_DNA"/>
</dbReference>
<accession>A0A1J0EEK9</accession>
<dbReference type="GeneID" id="46906618"/>
<sequence>MIAEVTKLHPSSSAQFVKVANQWITVEGTAFAYRGVGPKDEMPLVMLNHSPVMAGSSNITLIS</sequence>
<dbReference type="AlphaFoldDB" id="A0A1J0EEK9"/>
<evidence type="ECO:0000313" key="2">
    <source>
        <dbReference type="Proteomes" id="UP000182567"/>
    </source>
</evidence>
<protein>
    <submittedName>
        <fullName evidence="1">Uncharacterized protein</fullName>
    </submittedName>
</protein>
<dbReference type="RefSeq" id="WP_071550161.1">
    <property type="nucleotide sequence ID" value="NZ_CP017886.1"/>
</dbReference>
<proteinExistence type="predicted"/>
<organism evidence="1 2">
    <name type="scientific">Pseudomonas frederiksbergensis</name>
    <dbReference type="NCBI Taxonomy" id="104087"/>
    <lineage>
        <taxon>Bacteria</taxon>
        <taxon>Pseudomonadati</taxon>
        <taxon>Pseudomonadota</taxon>
        <taxon>Gammaproteobacteria</taxon>
        <taxon>Pseudomonadales</taxon>
        <taxon>Pseudomonadaceae</taxon>
        <taxon>Pseudomonas</taxon>
    </lineage>
</organism>
<reference evidence="2" key="1">
    <citation type="submission" date="2016-10" db="EMBL/GenBank/DDBJ databases">
        <title>Pseudomonas frederiksbergensis ERGS4:02 complete genome.</title>
        <authorList>
            <person name="Kumar R."/>
            <person name="Acharya V."/>
            <person name="Singh D."/>
        </authorList>
    </citation>
    <scope>NUCLEOTIDE SEQUENCE [LARGE SCALE GENOMIC DNA]</scope>
    <source>
        <strain evidence="2">ERGS4:02</strain>
    </source>
</reference>
<evidence type="ECO:0000313" key="1">
    <source>
        <dbReference type="EMBL" id="APC14236.1"/>
    </source>
</evidence>
<dbReference type="Proteomes" id="UP000182567">
    <property type="component" value="Chromosome"/>
</dbReference>